<evidence type="ECO:0000313" key="2">
    <source>
        <dbReference type="EMBL" id="XAG95878.1"/>
    </source>
</evidence>
<feature type="region of interest" description="Disordered" evidence="1">
    <location>
        <begin position="188"/>
        <end position="210"/>
    </location>
</feature>
<protein>
    <submittedName>
        <fullName evidence="2">SsDNA-binding protein</fullName>
    </submittedName>
</protein>
<keyword evidence="3" id="KW-1185">Reference proteome</keyword>
<reference evidence="2 3" key="1">
    <citation type="submission" date="2024-04" db="EMBL/GenBank/DDBJ databases">
        <authorList>
            <person name="Wojcicki M."/>
            <person name="Srednicka P."/>
            <person name="Shymialevich D."/>
            <person name="Sokolowska B."/>
        </authorList>
    </citation>
    <scope>NUCLEOTIDE SEQUENCE [LARGE SCALE GENOMIC DNA]</scope>
</reference>
<accession>A0AAX4Q5I4</accession>
<dbReference type="EMBL" id="PP579741">
    <property type="protein sequence ID" value="XAG95878.1"/>
    <property type="molecule type" value="Genomic_DNA"/>
</dbReference>
<proteinExistence type="predicted"/>
<sequence length="256" mass="28732">MAKSWGSTKGTTSSDKVEYMSFKSGKNVVRIVSPVLPRYVYWLKNPDGKPAAFDCLRFNRETERFMSGAKDPITTLGLKEEKPNDKGEITALKPKKNYVCWVIDRADNKLKIMEVKATILKGIQSTMGQLEIDDPMSIDFVIERSGTGFNTEYKVQEIAASKFQAKVAVEGSDEWKLHQKDLEILGELSEDPETGDAEFEKVPSLDAQFPIPSYDEQLESIRSFLEGKKDEDGDQKDEKSEAKQEAAKEAASDLDD</sequence>
<dbReference type="Proteomes" id="UP001437386">
    <property type="component" value="Segment"/>
</dbReference>
<feature type="region of interest" description="Disordered" evidence="1">
    <location>
        <begin position="222"/>
        <end position="256"/>
    </location>
</feature>
<organism evidence="2 3">
    <name type="scientific">Enterobacter phage KKP_3711</name>
    <dbReference type="NCBI Taxonomy" id="3109398"/>
    <lineage>
        <taxon>Viruses</taxon>
        <taxon>Duplodnaviria</taxon>
        <taxon>Heunggongvirae</taxon>
        <taxon>Uroviricota</taxon>
        <taxon>Caudoviricetes</taxon>
        <taxon>Demerecviridae</taxon>
        <taxon>Markadamsvirinae</taxon>
    </lineage>
</organism>
<feature type="compositionally biased region" description="Basic and acidic residues" evidence="1">
    <location>
        <begin position="225"/>
        <end position="256"/>
    </location>
</feature>
<evidence type="ECO:0000313" key="3">
    <source>
        <dbReference type="Proteomes" id="UP001437386"/>
    </source>
</evidence>
<name>A0AAX4Q5I4_9CAUD</name>
<feature type="compositionally biased region" description="Acidic residues" evidence="1">
    <location>
        <begin position="188"/>
        <end position="197"/>
    </location>
</feature>
<evidence type="ECO:0000256" key="1">
    <source>
        <dbReference type="SAM" id="MobiDB-lite"/>
    </source>
</evidence>
<gene>
    <name evidence="2" type="ORF">U7154_000111</name>
</gene>